<dbReference type="InterPro" id="IPR036061">
    <property type="entry name" value="CheW-like_dom_sf"/>
</dbReference>
<dbReference type="AlphaFoldDB" id="A4TVP6"/>
<evidence type="ECO:0008006" key="2">
    <source>
        <dbReference type="Google" id="ProtNLM"/>
    </source>
</evidence>
<organism evidence="1">
    <name type="scientific">Magnetospirillum gryphiswaldense</name>
    <dbReference type="NCBI Taxonomy" id="55518"/>
    <lineage>
        <taxon>Bacteria</taxon>
        <taxon>Pseudomonadati</taxon>
        <taxon>Pseudomonadota</taxon>
        <taxon>Alphaproteobacteria</taxon>
        <taxon>Rhodospirillales</taxon>
        <taxon>Rhodospirillaceae</taxon>
        <taxon>Magnetospirillum</taxon>
    </lineage>
</organism>
<protein>
    <recommendedName>
        <fullName evidence="2">CheW-like domain-containing protein</fullName>
    </recommendedName>
</protein>
<dbReference type="RefSeq" id="WP_106002792.1">
    <property type="nucleotide sequence ID" value="NZ_CP027527.1"/>
</dbReference>
<evidence type="ECO:0000313" key="1">
    <source>
        <dbReference type="EMBL" id="CAM74703.1"/>
    </source>
</evidence>
<dbReference type="EMBL" id="CU459003">
    <property type="protein sequence ID" value="CAM74703.1"/>
    <property type="molecule type" value="Genomic_DNA"/>
</dbReference>
<proteinExistence type="predicted"/>
<dbReference type="SUPFAM" id="SSF50341">
    <property type="entry name" value="CheW-like"/>
    <property type="match status" value="1"/>
</dbReference>
<gene>
    <name evidence="1" type="ORF">MGR_0055</name>
</gene>
<accession>A4TVP6</accession>
<name>A4TVP6_9PROT</name>
<dbReference type="GO" id="GO:0007165">
    <property type="term" value="P:signal transduction"/>
    <property type="evidence" value="ECO:0007669"/>
    <property type="project" value="InterPro"/>
</dbReference>
<reference evidence="1" key="1">
    <citation type="journal article" date="2007" name="J. Bacteriol.">
        <title>Comparative genome analysis of four magnetotactic bacteria reveals a complex set of group-specific genes implicated in magnetosome biomineralization and function.</title>
        <authorList>
            <person name="Richter M."/>
            <person name="Kube M."/>
            <person name="Bazylinski D.A."/>
            <person name="Lombardot T."/>
            <person name="Gloeckner F.O."/>
            <person name="Reinhardt R."/>
            <person name="Schueler D."/>
        </authorList>
    </citation>
    <scope>NUCLEOTIDE SEQUENCE</scope>
    <source>
        <strain evidence="1">MSR-1</strain>
    </source>
</reference>
<sequence length="113" mass="12341">MVRFSAGGHAFAVEARHVRAMLTTAPEQARQAEDLLGLPHQSGPRRWLVMEADGVPHCIEVAEPVRLQVIDAQDIHLPPPLLAARLTLPALVAIAFDHQGPVLMIDPPELLVR</sequence>
<dbReference type="GO" id="GO:0006935">
    <property type="term" value="P:chemotaxis"/>
    <property type="evidence" value="ECO:0007669"/>
    <property type="project" value="InterPro"/>
</dbReference>